<name>A0ABV5LVB5_9ACTN</name>
<evidence type="ECO:0000313" key="1">
    <source>
        <dbReference type="EMBL" id="MFB9378036.1"/>
    </source>
</evidence>
<organism evidence="1 2">
    <name type="scientific">Kineococcus gynurae</name>
    <dbReference type="NCBI Taxonomy" id="452979"/>
    <lineage>
        <taxon>Bacteria</taxon>
        <taxon>Bacillati</taxon>
        <taxon>Actinomycetota</taxon>
        <taxon>Actinomycetes</taxon>
        <taxon>Kineosporiales</taxon>
        <taxon>Kineosporiaceae</taxon>
        <taxon>Kineococcus</taxon>
    </lineage>
</organism>
<reference evidence="1 2" key="1">
    <citation type="submission" date="2024-09" db="EMBL/GenBank/DDBJ databases">
        <authorList>
            <person name="Sun Q."/>
            <person name="Mori K."/>
        </authorList>
    </citation>
    <scope>NUCLEOTIDE SEQUENCE [LARGE SCALE GENOMIC DNA]</scope>
    <source>
        <strain evidence="1 2">TISTR 1856</strain>
    </source>
</reference>
<dbReference type="EMBL" id="JBHMDM010000007">
    <property type="protein sequence ID" value="MFB9378036.1"/>
    <property type="molecule type" value="Genomic_DNA"/>
</dbReference>
<dbReference type="RefSeq" id="WP_380137516.1">
    <property type="nucleotide sequence ID" value="NZ_JBHLUI010000008.1"/>
</dbReference>
<accession>A0ABV5LVB5</accession>
<protein>
    <submittedName>
        <fullName evidence="1">DUF3046 domain-containing protein</fullName>
    </submittedName>
</protein>
<evidence type="ECO:0000313" key="2">
    <source>
        <dbReference type="Proteomes" id="UP001589748"/>
    </source>
</evidence>
<dbReference type="InterPro" id="IPR021408">
    <property type="entry name" value="DUF3046"/>
</dbReference>
<dbReference type="Proteomes" id="UP001589748">
    <property type="component" value="Unassembled WGS sequence"/>
</dbReference>
<sequence length="71" mass="8072">MSEFWVLMRDEFGEAYGRSLAHDQVLLALGDRTPEEALDAGEDPKAVWLAVCEAMDVPPARRLGRDRTRKR</sequence>
<dbReference type="Pfam" id="PF11248">
    <property type="entry name" value="DUF3046"/>
    <property type="match status" value="1"/>
</dbReference>
<proteinExistence type="predicted"/>
<gene>
    <name evidence="1" type="ORF">ACFFVI_13770</name>
</gene>
<keyword evidence="2" id="KW-1185">Reference proteome</keyword>
<comment type="caution">
    <text evidence="1">The sequence shown here is derived from an EMBL/GenBank/DDBJ whole genome shotgun (WGS) entry which is preliminary data.</text>
</comment>